<dbReference type="Gene3D" id="3.40.50.300">
    <property type="entry name" value="P-loop containing nucleotide triphosphate hydrolases"/>
    <property type="match status" value="1"/>
</dbReference>
<evidence type="ECO:0000256" key="2">
    <source>
        <dbReference type="ARBA" id="ARBA00022840"/>
    </source>
</evidence>
<organism evidence="4 5">
    <name type="scientific">Candidatus Desantisbacteria bacterium CG2_30_40_21</name>
    <dbReference type="NCBI Taxonomy" id="1817895"/>
    <lineage>
        <taxon>Bacteria</taxon>
        <taxon>Candidatus Desantisiibacteriota</taxon>
    </lineage>
</organism>
<dbReference type="STRING" id="1817895.AUJ95_02230"/>
<dbReference type="AlphaFoldDB" id="A0A1J5E377"/>
<dbReference type="InterPro" id="IPR002586">
    <property type="entry name" value="CobQ/CobB/MinD/ParA_Nub-bd_dom"/>
</dbReference>
<dbReference type="InterPro" id="IPR027417">
    <property type="entry name" value="P-loop_NTPase"/>
</dbReference>
<evidence type="ECO:0000313" key="4">
    <source>
        <dbReference type="EMBL" id="OIP42067.1"/>
    </source>
</evidence>
<dbReference type="GO" id="GO:0051782">
    <property type="term" value="P:negative regulation of cell division"/>
    <property type="evidence" value="ECO:0007669"/>
    <property type="project" value="TreeGrafter"/>
</dbReference>
<dbReference type="GO" id="GO:0009898">
    <property type="term" value="C:cytoplasmic side of plasma membrane"/>
    <property type="evidence" value="ECO:0007669"/>
    <property type="project" value="TreeGrafter"/>
</dbReference>
<gene>
    <name evidence="4" type="ORF">AUJ95_02230</name>
</gene>
<reference evidence="4 5" key="1">
    <citation type="journal article" date="2016" name="Environ. Microbiol.">
        <title>Genomic resolution of a cold subsurface aquifer community provides metabolic insights for novel microbes adapted to high CO concentrations.</title>
        <authorList>
            <person name="Probst A.J."/>
            <person name="Castelle C.J."/>
            <person name="Singh A."/>
            <person name="Brown C.T."/>
            <person name="Anantharaman K."/>
            <person name="Sharon I."/>
            <person name="Hug L.A."/>
            <person name="Burstein D."/>
            <person name="Emerson J.B."/>
            <person name="Thomas B.C."/>
            <person name="Banfield J.F."/>
        </authorList>
    </citation>
    <scope>NUCLEOTIDE SEQUENCE [LARGE SCALE GENOMIC DNA]</scope>
    <source>
        <strain evidence="4">CG2_30_40_21</strain>
    </source>
</reference>
<dbReference type="PANTHER" id="PTHR43384:SF6">
    <property type="entry name" value="SEPTUM SITE-DETERMINING PROTEIN MIND HOMOLOG, CHLOROPLASTIC"/>
    <property type="match status" value="1"/>
</dbReference>
<protein>
    <recommendedName>
        <fullName evidence="3">CobQ/CobB/MinD/ParA nucleotide binding domain-containing protein</fullName>
    </recommendedName>
</protein>
<keyword evidence="2" id="KW-0067">ATP-binding</keyword>
<evidence type="ECO:0000256" key="1">
    <source>
        <dbReference type="ARBA" id="ARBA00022741"/>
    </source>
</evidence>
<dbReference type="SUPFAM" id="SSF52540">
    <property type="entry name" value="P-loop containing nucleoside triphosphate hydrolases"/>
    <property type="match status" value="1"/>
</dbReference>
<accession>A0A1J5E377</accession>
<dbReference type="Proteomes" id="UP000183085">
    <property type="component" value="Unassembled WGS sequence"/>
</dbReference>
<dbReference type="EMBL" id="MNYI01000061">
    <property type="protein sequence ID" value="OIP42067.1"/>
    <property type="molecule type" value="Genomic_DNA"/>
</dbReference>
<dbReference type="PANTHER" id="PTHR43384">
    <property type="entry name" value="SEPTUM SITE-DETERMINING PROTEIN MIND HOMOLOG, CHLOROPLASTIC-RELATED"/>
    <property type="match status" value="1"/>
</dbReference>
<sequence>MRIAISGKGGTGKTTLSAALAGCYAVNGRKVLAIDADPDGNLANAIGIPQTLAAQIVPVSSMKKLIEERTGTSKDVSGFFKLNPVVGDLLDKFGVLFNGIRFLSIGTVEKGAGGCMCPANILLRNLIQYLLLDKDEGVLIMDMDAGIEHLGRATVRCVNALVVVVEPGQRSVQTARSVERLARDIGIKDILVVCNKIRSPHEYSILTNSLQGLKILGYIPYNEELIEQDLLGKGIVDNPKLRIDIMKIKTALERQVSLTDEQGQTLSLPIQYP</sequence>
<dbReference type="GO" id="GO:0005829">
    <property type="term" value="C:cytosol"/>
    <property type="evidence" value="ECO:0007669"/>
    <property type="project" value="TreeGrafter"/>
</dbReference>
<keyword evidence="1" id="KW-0547">Nucleotide-binding</keyword>
<proteinExistence type="predicted"/>
<dbReference type="InterPro" id="IPR014433">
    <property type="entry name" value="CooC"/>
</dbReference>
<evidence type="ECO:0000259" key="3">
    <source>
        <dbReference type="Pfam" id="PF01656"/>
    </source>
</evidence>
<dbReference type="PIRSF" id="PIRSF005647">
    <property type="entry name" value="CooC"/>
    <property type="match status" value="1"/>
</dbReference>
<dbReference type="GO" id="GO:0016887">
    <property type="term" value="F:ATP hydrolysis activity"/>
    <property type="evidence" value="ECO:0007669"/>
    <property type="project" value="TreeGrafter"/>
</dbReference>
<name>A0A1J5E377_9BACT</name>
<evidence type="ECO:0000313" key="5">
    <source>
        <dbReference type="Proteomes" id="UP000183085"/>
    </source>
</evidence>
<feature type="domain" description="CobQ/CobB/MinD/ParA nucleotide binding" evidence="3">
    <location>
        <begin position="4"/>
        <end position="230"/>
    </location>
</feature>
<dbReference type="InterPro" id="IPR050625">
    <property type="entry name" value="ParA/MinD_ATPase"/>
</dbReference>
<comment type="caution">
    <text evidence="4">The sequence shown here is derived from an EMBL/GenBank/DDBJ whole genome shotgun (WGS) entry which is preliminary data.</text>
</comment>
<dbReference type="GO" id="GO:0005524">
    <property type="term" value="F:ATP binding"/>
    <property type="evidence" value="ECO:0007669"/>
    <property type="project" value="UniProtKB-KW"/>
</dbReference>
<dbReference type="Pfam" id="PF01656">
    <property type="entry name" value="CbiA"/>
    <property type="match status" value="1"/>
</dbReference>